<accession>A0A2M4DHY7</accession>
<dbReference type="EMBL" id="GGFL01012967">
    <property type="protein sequence ID" value="MBW77145.1"/>
    <property type="molecule type" value="Transcribed_RNA"/>
</dbReference>
<sequence>MGGDSIRIKISALFAAFAASALADPLAAWLSYRADGLAADRFRFRFRWGGGGRGKMRREHGGAQLQPALAEESTTLPKTDPH</sequence>
<evidence type="ECO:0000256" key="1">
    <source>
        <dbReference type="SAM" id="MobiDB-lite"/>
    </source>
</evidence>
<name>A0A2M4DHY7_ANODA</name>
<reference evidence="2" key="1">
    <citation type="submission" date="2018-01" db="EMBL/GenBank/DDBJ databases">
        <title>An insight into the sialome of Amazonian anophelines.</title>
        <authorList>
            <person name="Ribeiro J.M."/>
            <person name="Scarpassa V."/>
            <person name="Calvo E."/>
        </authorList>
    </citation>
    <scope>NUCLEOTIDE SEQUENCE</scope>
</reference>
<evidence type="ECO:0000313" key="2">
    <source>
        <dbReference type="EMBL" id="MBW77145.1"/>
    </source>
</evidence>
<protein>
    <submittedName>
        <fullName evidence="2">Putative secreted protein</fullName>
    </submittedName>
</protein>
<feature type="compositionally biased region" description="Polar residues" evidence="1">
    <location>
        <begin position="72"/>
        <end position="82"/>
    </location>
</feature>
<dbReference type="AlphaFoldDB" id="A0A2M4DHY7"/>
<proteinExistence type="predicted"/>
<feature type="region of interest" description="Disordered" evidence="1">
    <location>
        <begin position="52"/>
        <end position="82"/>
    </location>
</feature>
<organism evidence="2">
    <name type="scientific">Anopheles darlingi</name>
    <name type="common">Mosquito</name>
    <dbReference type="NCBI Taxonomy" id="43151"/>
    <lineage>
        <taxon>Eukaryota</taxon>
        <taxon>Metazoa</taxon>
        <taxon>Ecdysozoa</taxon>
        <taxon>Arthropoda</taxon>
        <taxon>Hexapoda</taxon>
        <taxon>Insecta</taxon>
        <taxon>Pterygota</taxon>
        <taxon>Neoptera</taxon>
        <taxon>Endopterygota</taxon>
        <taxon>Diptera</taxon>
        <taxon>Nematocera</taxon>
        <taxon>Culicoidea</taxon>
        <taxon>Culicidae</taxon>
        <taxon>Anophelinae</taxon>
        <taxon>Anopheles</taxon>
    </lineage>
</organism>